<dbReference type="HOGENOM" id="CLU_009834_7_2_12"/>
<gene>
    <name evidence="4" type="ORF">L21SP2_0418</name>
</gene>
<dbReference type="KEGG" id="slr:L21SP2_0418"/>
<dbReference type="GO" id="GO:0006635">
    <property type="term" value="P:fatty acid beta-oxidation"/>
    <property type="evidence" value="ECO:0007669"/>
    <property type="project" value="TreeGrafter"/>
</dbReference>
<dbReference type="GO" id="GO:0004300">
    <property type="term" value="F:enoyl-CoA hydratase activity"/>
    <property type="evidence" value="ECO:0007669"/>
    <property type="project" value="UniProtKB-EC"/>
</dbReference>
<dbReference type="InterPro" id="IPR029045">
    <property type="entry name" value="ClpP/crotonase-like_dom_sf"/>
</dbReference>
<evidence type="ECO:0000256" key="1">
    <source>
        <dbReference type="ARBA" id="ARBA00005254"/>
    </source>
</evidence>
<dbReference type="PROSITE" id="PS00166">
    <property type="entry name" value="ENOYL_COA_HYDRATASE"/>
    <property type="match status" value="1"/>
</dbReference>
<dbReference type="PANTHER" id="PTHR11941">
    <property type="entry name" value="ENOYL-COA HYDRATASE-RELATED"/>
    <property type="match status" value="1"/>
</dbReference>
<dbReference type="Proteomes" id="UP000018680">
    <property type="component" value="Chromosome"/>
</dbReference>
<evidence type="ECO:0000256" key="3">
    <source>
        <dbReference type="SAM" id="MobiDB-lite"/>
    </source>
</evidence>
<comment type="similarity">
    <text evidence="1 2">Belongs to the enoyl-CoA hydratase/isomerase family.</text>
</comment>
<dbReference type="Gene3D" id="3.90.226.10">
    <property type="entry name" value="2-enoyl-CoA Hydratase, Chain A, domain 1"/>
    <property type="match status" value="1"/>
</dbReference>
<dbReference type="eggNOG" id="COG1024">
    <property type="taxonomic scope" value="Bacteria"/>
</dbReference>
<dbReference type="NCBIfam" id="NF005496">
    <property type="entry name" value="PRK07110.1"/>
    <property type="match status" value="1"/>
</dbReference>
<dbReference type="CDD" id="cd06558">
    <property type="entry name" value="crotonase-like"/>
    <property type="match status" value="1"/>
</dbReference>
<feature type="compositionally biased region" description="Basic and acidic residues" evidence="3">
    <location>
        <begin position="1"/>
        <end position="19"/>
    </location>
</feature>
<dbReference type="EMBL" id="CP006939">
    <property type="protein sequence ID" value="AHC13850.1"/>
    <property type="molecule type" value="Genomic_DNA"/>
</dbReference>
<dbReference type="AlphaFoldDB" id="V5WDY9"/>
<evidence type="ECO:0000313" key="4">
    <source>
        <dbReference type="EMBL" id="AHC13850.1"/>
    </source>
</evidence>
<dbReference type="InterPro" id="IPR018376">
    <property type="entry name" value="Enoyl-CoA_hyd/isom_CS"/>
</dbReference>
<dbReference type="SUPFAM" id="SSF52096">
    <property type="entry name" value="ClpP/crotonase"/>
    <property type="match status" value="1"/>
</dbReference>
<reference evidence="4 5" key="1">
    <citation type="journal article" date="2015" name="Stand. Genomic Sci.">
        <title>Complete genome sequence and description of Salinispira pacifica gen. nov., sp. nov., a novel spirochaete isolated form a hypersaline microbial mat.</title>
        <authorList>
            <person name="Ben Hania W."/>
            <person name="Joseph M."/>
            <person name="Schumann P."/>
            <person name="Bunk B."/>
            <person name="Fiebig A."/>
            <person name="Sproer C."/>
            <person name="Klenk H.P."/>
            <person name="Fardeau M.L."/>
            <person name="Spring S."/>
        </authorList>
    </citation>
    <scope>NUCLEOTIDE SEQUENCE [LARGE SCALE GENOMIC DNA]</scope>
    <source>
        <strain evidence="4 5">L21-RPul-D2</strain>
    </source>
</reference>
<evidence type="ECO:0000313" key="5">
    <source>
        <dbReference type="Proteomes" id="UP000018680"/>
    </source>
</evidence>
<dbReference type="EC" id="4.2.1.17" evidence="4"/>
<dbReference type="STRING" id="1307761.L21SP2_0418"/>
<protein>
    <submittedName>
        <fullName evidence="4">Enoyl-CoA hydratase</fullName>
        <ecNumber evidence="4">4.2.1.17</ecNumber>
    </submittedName>
</protein>
<accession>V5WDY9</accession>
<proteinExistence type="inferred from homology"/>
<dbReference type="PATRIC" id="fig|1307761.3.peg.418"/>
<name>V5WDY9_9SPIO</name>
<sequence length="275" mass="30379">MSEEKLHPKQVEPSRHGEDADPASLFEQYGRVSFSLDEKEIATIFMHDMEGQNVFSHAFVEDFLSVLDAVEEIDPRVVILRGLTSTFSGGADKESLMELASGKIVVRDLVISERLINCRFPVISAMEGHAMGGGFVIALCSDIIIASREARYGTVFMNMGFTPGMGTTTLLQGAVGSYIANEMMFTGRRYKGRELAEKSTNINYILPKKEVLAKAADLALQIAEKNPKSVQLLKYSLAAPKKKLLTDARLQEDMMHALSFGYPETKKIIDDLYAG</sequence>
<evidence type="ECO:0000256" key="2">
    <source>
        <dbReference type="RuleBase" id="RU003707"/>
    </source>
</evidence>
<dbReference type="OrthoDB" id="9775794at2"/>
<dbReference type="PANTHER" id="PTHR11941:SF133">
    <property type="entry name" value="1,2-EPOXYPHENYLACETYL-COA ISOMERASE"/>
    <property type="match status" value="1"/>
</dbReference>
<dbReference type="InterPro" id="IPR001753">
    <property type="entry name" value="Enoyl-CoA_hydra/iso"/>
</dbReference>
<keyword evidence="5" id="KW-1185">Reference proteome</keyword>
<dbReference type="Pfam" id="PF00378">
    <property type="entry name" value="ECH_1"/>
    <property type="match status" value="1"/>
</dbReference>
<dbReference type="RefSeq" id="WP_024266782.1">
    <property type="nucleotide sequence ID" value="NC_023035.1"/>
</dbReference>
<feature type="region of interest" description="Disordered" evidence="3">
    <location>
        <begin position="1"/>
        <end position="22"/>
    </location>
</feature>
<keyword evidence="4" id="KW-0456">Lyase</keyword>
<organism evidence="4 5">
    <name type="scientific">Salinispira pacifica</name>
    <dbReference type="NCBI Taxonomy" id="1307761"/>
    <lineage>
        <taxon>Bacteria</taxon>
        <taxon>Pseudomonadati</taxon>
        <taxon>Spirochaetota</taxon>
        <taxon>Spirochaetia</taxon>
        <taxon>Spirochaetales</taxon>
        <taxon>Spirochaetaceae</taxon>
        <taxon>Salinispira</taxon>
    </lineage>
</organism>